<accession>A0A0D8XTP6</accession>
<evidence type="ECO:0000313" key="2">
    <source>
        <dbReference type="EMBL" id="KJH47890.1"/>
    </source>
</evidence>
<organism evidence="2 3">
    <name type="scientific">Dictyocaulus viviparus</name>
    <name type="common">Bovine lungworm</name>
    <dbReference type="NCBI Taxonomy" id="29172"/>
    <lineage>
        <taxon>Eukaryota</taxon>
        <taxon>Metazoa</taxon>
        <taxon>Ecdysozoa</taxon>
        <taxon>Nematoda</taxon>
        <taxon>Chromadorea</taxon>
        <taxon>Rhabditida</taxon>
        <taxon>Rhabditina</taxon>
        <taxon>Rhabditomorpha</taxon>
        <taxon>Strongyloidea</taxon>
        <taxon>Metastrongylidae</taxon>
        <taxon>Dictyocaulus</taxon>
    </lineage>
</organism>
<evidence type="ECO:0000313" key="3">
    <source>
        <dbReference type="Proteomes" id="UP000053766"/>
    </source>
</evidence>
<dbReference type="EMBL" id="KN716289">
    <property type="protein sequence ID" value="KJH47890.1"/>
    <property type="molecule type" value="Genomic_DNA"/>
</dbReference>
<feature type="transmembrane region" description="Helical" evidence="1">
    <location>
        <begin position="102"/>
        <end position="129"/>
    </location>
</feature>
<keyword evidence="3" id="KW-1185">Reference proteome</keyword>
<proteinExistence type="predicted"/>
<protein>
    <submittedName>
        <fullName evidence="2">Uncharacterized protein</fullName>
    </submittedName>
</protein>
<keyword evidence="1" id="KW-0812">Transmembrane</keyword>
<reference evidence="2 3" key="1">
    <citation type="submission" date="2013-11" db="EMBL/GenBank/DDBJ databases">
        <title>Draft genome of the bovine lungworm Dictyocaulus viviparus.</title>
        <authorList>
            <person name="Mitreva M."/>
        </authorList>
    </citation>
    <scope>NUCLEOTIDE SEQUENCE [LARGE SCALE GENOMIC DNA]</scope>
    <source>
        <strain evidence="2 3">HannoverDv2000</strain>
    </source>
</reference>
<reference evidence="3" key="2">
    <citation type="journal article" date="2016" name="Sci. Rep.">
        <title>Dictyocaulus viviparus genome, variome and transcriptome elucidate lungworm biology and support future intervention.</title>
        <authorList>
            <person name="McNulty S.N."/>
            <person name="Strube C."/>
            <person name="Rosa B.A."/>
            <person name="Martin J.C."/>
            <person name="Tyagi R."/>
            <person name="Choi Y.J."/>
            <person name="Wang Q."/>
            <person name="Hallsworth Pepin K."/>
            <person name="Zhang X."/>
            <person name="Ozersky P."/>
            <person name="Wilson R.K."/>
            <person name="Sternberg P.W."/>
            <person name="Gasser R.B."/>
            <person name="Mitreva M."/>
        </authorList>
    </citation>
    <scope>NUCLEOTIDE SEQUENCE [LARGE SCALE GENOMIC DNA]</scope>
    <source>
        <strain evidence="3">HannoverDv2000</strain>
    </source>
</reference>
<keyword evidence="1" id="KW-0472">Membrane</keyword>
<sequence>MKVVWKSCIDSMKEAVCMTFNKLSQGVKFQDIADLHNGLLERFSPRCIHRPLQYILVFILFHIYLLYAVVFGITKFLILHTKIKGARVFPIYSSITSYKEKVIVFLTSIFLWHWFSTSVLGISIGWQYLSTWAINFRPKITIKPQLKLVSSTDSCHSNASKVSLSMEEVDANVDVYLSPEQKELASVMNGIKTVSSTASFASDLVSSIAASVTQTDSPDSLLTWSSSVGQDSDEVDLDAEMEQANCSTEHLNLREGSNWSKQNEISEEIEHKKPRMSFRQVAKEVLTRISIGPDGVRSRIPRPEALERFKARNAIANLKLRQYFLRRNNSPDVVYSNLEGSDC</sequence>
<feature type="transmembrane region" description="Helical" evidence="1">
    <location>
        <begin position="54"/>
        <end position="81"/>
    </location>
</feature>
<evidence type="ECO:0000256" key="1">
    <source>
        <dbReference type="SAM" id="Phobius"/>
    </source>
</evidence>
<dbReference type="Proteomes" id="UP000053766">
    <property type="component" value="Unassembled WGS sequence"/>
</dbReference>
<dbReference type="OrthoDB" id="5868281at2759"/>
<gene>
    <name evidence="2" type="ORF">DICVIV_06018</name>
</gene>
<dbReference type="AlphaFoldDB" id="A0A0D8XTP6"/>
<keyword evidence="1" id="KW-1133">Transmembrane helix</keyword>
<name>A0A0D8XTP6_DICVI</name>